<organism evidence="2 3">
    <name type="scientific">Sulfurisphaera tokodaii</name>
    <dbReference type="NCBI Taxonomy" id="111955"/>
    <lineage>
        <taxon>Archaea</taxon>
        <taxon>Thermoproteota</taxon>
        <taxon>Thermoprotei</taxon>
        <taxon>Sulfolobales</taxon>
        <taxon>Sulfolobaceae</taxon>
        <taxon>Sulfurisphaera</taxon>
    </lineage>
</organism>
<evidence type="ECO:0000259" key="1">
    <source>
        <dbReference type="Pfam" id="PF07935"/>
    </source>
</evidence>
<proteinExistence type="predicted"/>
<reference evidence="2" key="1">
    <citation type="journal article" date="2020" name="bioRxiv">
        <title>A rank-normalized archaeal taxonomy based on genome phylogeny resolves widespread incomplete and uneven classifications.</title>
        <authorList>
            <person name="Rinke C."/>
            <person name="Chuvochina M."/>
            <person name="Mussig A.J."/>
            <person name="Chaumeil P.-A."/>
            <person name="Waite D.W."/>
            <person name="Whitman W.B."/>
            <person name="Parks D.H."/>
            <person name="Hugenholtz P."/>
        </authorList>
    </citation>
    <scope>NUCLEOTIDE SEQUENCE</scope>
    <source>
        <strain evidence="2">UBA8838</strain>
    </source>
</reference>
<accession>A0A832THP6</accession>
<dbReference type="Proteomes" id="UP000646844">
    <property type="component" value="Unassembled WGS sequence"/>
</dbReference>
<sequence length="100" mass="11734">MADKQRRYKFGNYILRERKGRYYAYKLETINGEVKERYVGSLVDVVESYLKMKLGVIRSILLQADPPGFEPGTTGSEEHITLHFRLTFARAILHLKHFEK</sequence>
<comment type="caution">
    <text evidence="2">The sequence shown here is derived from an EMBL/GenBank/DDBJ whole genome shotgun (WGS) entry which is preliminary data.</text>
</comment>
<dbReference type="AlphaFoldDB" id="A0A832THP6"/>
<evidence type="ECO:0000313" key="2">
    <source>
        <dbReference type="EMBL" id="HII75011.1"/>
    </source>
</evidence>
<protein>
    <recommendedName>
        <fullName evidence="1">ORF D-335-like domain-containing protein</fullName>
    </recommendedName>
</protein>
<feature type="domain" description="ORF D-335-like" evidence="1">
    <location>
        <begin position="7"/>
        <end position="74"/>
    </location>
</feature>
<gene>
    <name evidence="2" type="ORF">HA332_11725</name>
</gene>
<name>A0A832THP6_9CREN</name>
<dbReference type="RefSeq" id="WP_010978274.1">
    <property type="nucleotide sequence ID" value="NZ_BAABQO010000002.1"/>
</dbReference>
<evidence type="ECO:0000313" key="3">
    <source>
        <dbReference type="Proteomes" id="UP000646844"/>
    </source>
</evidence>
<dbReference type="GeneID" id="1458228"/>
<dbReference type="EMBL" id="DUJO01000051">
    <property type="protein sequence ID" value="HII75011.1"/>
    <property type="molecule type" value="Genomic_DNA"/>
</dbReference>
<dbReference type="InterPro" id="IPR012922">
    <property type="entry name" value="ORF_D-335"/>
</dbReference>
<dbReference type="Pfam" id="PF07935">
    <property type="entry name" value="SSV1_ORF_D-335"/>
    <property type="match status" value="1"/>
</dbReference>
<dbReference type="OMA" id="MATIIQW"/>